<accession>A0AC60P7F2</accession>
<evidence type="ECO:0000313" key="1">
    <source>
        <dbReference type="EMBL" id="KAG0415316.1"/>
    </source>
</evidence>
<proteinExistence type="predicted"/>
<evidence type="ECO:0000313" key="2">
    <source>
        <dbReference type="Proteomes" id="UP000805193"/>
    </source>
</evidence>
<reference evidence="1 2" key="1">
    <citation type="journal article" date="2020" name="Cell">
        <title>Large-Scale Comparative Analyses of Tick Genomes Elucidate Their Genetic Diversity and Vector Capacities.</title>
        <authorList>
            <consortium name="Tick Genome and Microbiome Consortium (TIGMIC)"/>
            <person name="Jia N."/>
            <person name="Wang J."/>
            <person name="Shi W."/>
            <person name="Du L."/>
            <person name="Sun Y."/>
            <person name="Zhan W."/>
            <person name="Jiang J.F."/>
            <person name="Wang Q."/>
            <person name="Zhang B."/>
            <person name="Ji P."/>
            <person name="Bell-Sakyi L."/>
            <person name="Cui X.M."/>
            <person name="Yuan T.T."/>
            <person name="Jiang B.G."/>
            <person name="Yang W.F."/>
            <person name="Lam T.T."/>
            <person name="Chang Q.C."/>
            <person name="Ding S.J."/>
            <person name="Wang X.J."/>
            <person name="Zhu J.G."/>
            <person name="Ruan X.D."/>
            <person name="Zhao L."/>
            <person name="Wei J.T."/>
            <person name="Ye R.Z."/>
            <person name="Que T.C."/>
            <person name="Du C.H."/>
            <person name="Zhou Y.H."/>
            <person name="Cheng J.X."/>
            <person name="Dai P.F."/>
            <person name="Guo W.B."/>
            <person name="Han X.H."/>
            <person name="Huang E.J."/>
            <person name="Li L.F."/>
            <person name="Wei W."/>
            <person name="Gao Y.C."/>
            <person name="Liu J.Z."/>
            <person name="Shao H.Z."/>
            <person name="Wang X."/>
            <person name="Wang C.C."/>
            <person name="Yang T.C."/>
            <person name="Huo Q.B."/>
            <person name="Li W."/>
            <person name="Chen H.Y."/>
            <person name="Chen S.E."/>
            <person name="Zhou L.G."/>
            <person name="Ni X.B."/>
            <person name="Tian J.H."/>
            <person name="Sheng Y."/>
            <person name="Liu T."/>
            <person name="Pan Y.S."/>
            <person name="Xia L.Y."/>
            <person name="Li J."/>
            <person name="Zhao F."/>
            <person name="Cao W.C."/>
        </authorList>
    </citation>
    <scope>NUCLEOTIDE SEQUENCE [LARGE SCALE GENOMIC DNA]</scope>
    <source>
        <strain evidence="1">Iper-2018</strain>
    </source>
</reference>
<comment type="caution">
    <text evidence="1">The sequence shown here is derived from an EMBL/GenBank/DDBJ whole genome shotgun (WGS) entry which is preliminary data.</text>
</comment>
<protein>
    <submittedName>
        <fullName evidence="1">Uncharacterized protein</fullName>
    </submittedName>
</protein>
<dbReference type="Proteomes" id="UP000805193">
    <property type="component" value="Unassembled WGS sequence"/>
</dbReference>
<gene>
    <name evidence="1" type="ORF">HPB47_007502</name>
</gene>
<keyword evidence="2" id="KW-1185">Reference proteome</keyword>
<dbReference type="EMBL" id="JABSTQ010011085">
    <property type="protein sequence ID" value="KAG0415316.1"/>
    <property type="molecule type" value="Genomic_DNA"/>
</dbReference>
<organism evidence="1 2">
    <name type="scientific">Ixodes persulcatus</name>
    <name type="common">Taiga tick</name>
    <dbReference type="NCBI Taxonomy" id="34615"/>
    <lineage>
        <taxon>Eukaryota</taxon>
        <taxon>Metazoa</taxon>
        <taxon>Ecdysozoa</taxon>
        <taxon>Arthropoda</taxon>
        <taxon>Chelicerata</taxon>
        <taxon>Arachnida</taxon>
        <taxon>Acari</taxon>
        <taxon>Parasitiformes</taxon>
        <taxon>Ixodida</taxon>
        <taxon>Ixodoidea</taxon>
        <taxon>Ixodidae</taxon>
        <taxon>Ixodinae</taxon>
        <taxon>Ixodes</taxon>
    </lineage>
</organism>
<sequence>MSYPPGQQGYASGGHGYPAQGQVYSSGGMSYPLGSQGYPTPGRMGVAQGYTQPTAQGIYTSAVGTGVPAAGNPGYPSAPSPQYVTSQNQQGYTNWADLVNAADADQDHLLHSINLTWTGQLPLCDLWKNAHMIFIPKPGKPVELSNLRPITLTSHVVPEEDMDIVADKEHFLREDSDTLLRAELLAPRHLQDSGGSKARDTEVKGRFLERTANPARHARVLAQGLAVPEAYGVARNLEYPVILDTRAAATARAREVVRTWPDSSGSRNICSQRKEEEEEETLLVFRDQVLGVVEAQRAAATARAREVVRTWVDSSGSRNICSQRNSGILRLLLNLEVATDFL</sequence>
<name>A0AC60P7F2_IXOPE</name>